<name>A0A8S9NRA9_BRACR</name>
<feature type="region of interest" description="Disordered" evidence="1">
    <location>
        <begin position="12"/>
        <end position="40"/>
    </location>
</feature>
<comment type="caution">
    <text evidence="2">The sequence shown here is derived from an EMBL/GenBank/DDBJ whole genome shotgun (WGS) entry which is preliminary data.</text>
</comment>
<sequence length="68" mass="7692">MVWIPAKLNEGGAVRGRGGEERKKGELEPEPESQPETVSETTVGDQIMCCYRLVDRIRISLWVCQFVL</sequence>
<dbReference type="Proteomes" id="UP000712600">
    <property type="component" value="Unassembled WGS sequence"/>
</dbReference>
<evidence type="ECO:0000256" key="1">
    <source>
        <dbReference type="SAM" id="MobiDB-lite"/>
    </source>
</evidence>
<dbReference type="EMBL" id="QGKX02001621">
    <property type="protein sequence ID" value="KAF3504477.1"/>
    <property type="molecule type" value="Genomic_DNA"/>
</dbReference>
<reference evidence="2" key="1">
    <citation type="submission" date="2019-12" db="EMBL/GenBank/DDBJ databases">
        <title>Genome sequencing and annotation of Brassica cretica.</title>
        <authorList>
            <person name="Studholme D.J."/>
            <person name="Sarris P."/>
        </authorList>
    </citation>
    <scope>NUCLEOTIDE SEQUENCE</scope>
    <source>
        <strain evidence="2">PFS-109/04</strain>
        <tissue evidence="2">Leaf</tissue>
    </source>
</reference>
<evidence type="ECO:0000313" key="2">
    <source>
        <dbReference type="EMBL" id="KAF3504477.1"/>
    </source>
</evidence>
<feature type="compositionally biased region" description="Basic and acidic residues" evidence="1">
    <location>
        <begin position="17"/>
        <end position="27"/>
    </location>
</feature>
<protein>
    <submittedName>
        <fullName evidence="2">Uncharacterized protein</fullName>
    </submittedName>
</protein>
<gene>
    <name evidence="2" type="ORF">F2Q69_00045305</name>
</gene>
<accession>A0A8S9NRA9</accession>
<evidence type="ECO:0000313" key="3">
    <source>
        <dbReference type="Proteomes" id="UP000712600"/>
    </source>
</evidence>
<dbReference type="AlphaFoldDB" id="A0A8S9NRA9"/>
<organism evidence="2 3">
    <name type="scientific">Brassica cretica</name>
    <name type="common">Mustard</name>
    <dbReference type="NCBI Taxonomy" id="69181"/>
    <lineage>
        <taxon>Eukaryota</taxon>
        <taxon>Viridiplantae</taxon>
        <taxon>Streptophyta</taxon>
        <taxon>Embryophyta</taxon>
        <taxon>Tracheophyta</taxon>
        <taxon>Spermatophyta</taxon>
        <taxon>Magnoliopsida</taxon>
        <taxon>eudicotyledons</taxon>
        <taxon>Gunneridae</taxon>
        <taxon>Pentapetalae</taxon>
        <taxon>rosids</taxon>
        <taxon>malvids</taxon>
        <taxon>Brassicales</taxon>
        <taxon>Brassicaceae</taxon>
        <taxon>Brassiceae</taxon>
        <taxon>Brassica</taxon>
    </lineage>
</organism>
<proteinExistence type="predicted"/>